<evidence type="ECO:0000313" key="1">
    <source>
        <dbReference type="Proteomes" id="UP000046395"/>
    </source>
</evidence>
<protein>
    <submittedName>
        <fullName evidence="2">Ribosomal protein L7Ae/L30e/S12e/Gadd45 domain-containing protein</fullName>
    </submittedName>
</protein>
<evidence type="ECO:0000313" key="2">
    <source>
        <dbReference type="WBParaSite" id="TMUE_3000013086.1"/>
    </source>
</evidence>
<sequence length="186" mass="20874">MAFPRLRLKRSWDFTWPDIDNFVATTFANQLASTLKPFAKKKLKSSVQDERLFSIAKSSFVLGANRVLRELEQGKLCVAIFDREFLKPSGVGQAVASLAISKSVHFAVVQNLSSTVSPKLGFHSLAAFGIRSDFHNSFKDFITYLKASLPCVSISQFGESEKPNYISPMCIRFKGERKDKKIKTTK</sequence>
<reference evidence="2" key="1">
    <citation type="submission" date="2019-12" db="UniProtKB">
        <authorList>
            <consortium name="WormBaseParasite"/>
        </authorList>
    </citation>
    <scope>IDENTIFICATION</scope>
</reference>
<dbReference type="GO" id="GO:0000172">
    <property type="term" value="C:ribonuclease MRP complex"/>
    <property type="evidence" value="ECO:0007669"/>
    <property type="project" value="InterPro"/>
</dbReference>
<name>A0A5S6R0B4_TRIMR</name>
<dbReference type="GO" id="GO:0001650">
    <property type="term" value="C:fibrillar center"/>
    <property type="evidence" value="ECO:0007669"/>
    <property type="project" value="TreeGrafter"/>
</dbReference>
<dbReference type="AlphaFoldDB" id="A0A5S6R0B4"/>
<dbReference type="GO" id="GO:0004526">
    <property type="term" value="F:ribonuclease P activity"/>
    <property type="evidence" value="ECO:0007669"/>
    <property type="project" value="TreeGrafter"/>
</dbReference>
<dbReference type="WBParaSite" id="TMUE_3000013086.1">
    <property type="protein sequence ID" value="TMUE_3000013086.1"/>
    <property type="gene ID" value="WBGene00301791"/>
</dbReference>
<dbReference type="PANTHER" id="PTHR46948">
    <property type="entry name" value="RIBONUCLEASE P PROTEIN SUBUNIT P38"/>
    <property type="match status" value="1"/>
</dbReference>
<dbReference type="PANTHER" id="PTHR46948:SF1">
    <property type="entry name" value="RIBONUCLEASE P PROTEIN SUBUNIT P38"/>
    <property type="match status" value="1"/>
</dbReference>
<dbReference type="GO" id="GO:0001682">
    <property type="term" value="P:tRNA 5'-leader removal"/>
    <property type="evidence" value="ECO:0007669"/>
    <property type="project" value="InterPro"/>
</dbReference>
<dbReference type="GO" id="GO:0033204">
    <property type="term" value="F:ribonuclease P RNA binding"/>
    <property type="evidence" value="ECO:0007669"/>
    <property type="project" value="TreeGrafter"/>
</dbReference>
<organism evidence="1 2">
    <name type="scientific">Trichuris muris</name>
    <name type="common">Mouse whipworm</name>
    <dbReference type="NCBI Taxonomy" id="70415"/>
    <lineage>
        <taxon>Eukaryota</taxon>
        <taxon>Metazoa</taxon>
        <taxon>Ecdysozoa</taxon>
        <taxon>Nematoda</taxon>
        <taxon>Enoplea</taxon>
        <taxon>Dorylaimia</taxon>
        <taxon>Trichinellida</taxon>
        <taxon>Trichuridae</taxon>
        <taxon>Trichuris</taxon>
    </lineage>
</organism>
<dbReference type="Proteomes" id="UP000046395">
    <property type="component" value="Unassembled WGS sequence"/>
</dbReference>
<proteinExistence type="predicted"/>
<accession>A0A5S6R0B4</accession>
<dbReference type="GO" id="GO:0005655">
    <property type="term" value="C:nucleolar ribonuclease P complex"/>
    <property type="evidence" value="ECO:0007669"/>
    <property type="project" value="InterPro"/>
</dbReference>
<keyword evidence="1" id="KW-1185">Reference proteome</keyword>
<dbReference type="InterPro" id="IPR042848">
    <property type="entry name" value="Rpp38"/>
</dbReference>